<keyword evidence="1" id="KW-0863">Zinc-finger</keyword>
<dbReference type="SMART" id="SM00105">
    <property type="entry name" value="ArfGap"/>
    <property type="match status" value="1"/>
</dbReference>
<accession>A0ABM4D405</accession>
<feature type="compositionally biased region" description="Basic and acidic residues" evidence="2">
    <location>
        <begin position="144"/>
        <end position="156"/>
    </location>
</feature>
<evidence type="ECO:0000313" key="5">
    <source>
        <dbReference type="RefSeq" id="XP_065669013.1"/>
    </source>
</evidence>
<dbReference type="Gene3D" id="1.10.220.150">
    <property type="entry name" value="Arf GTPase activating protein"/>
    <property type="match status" value="1"/>
</dbReference>
<dbReference type="InterPro" id="IPR037278">
    <property type="entry name" value="ARFGAP/RecO"/>
</dbReference>
<keyword evidence="1" id="KW-0862">Zinc</keyword>
<keyword evidence="4" id="KW-1185">Reference proteome</keyword>
<dbReference type="PANTHER" id="PTHR45705:SF1">
    <property type="entry name" value="FI20236P1"/>
    <property type="match status" value="1"/>
</dbReference>
<dbReference type="PANTHER" id="PTHR45705">
    <property type="entry name" value="FI20236P1"/>
    <property type="match status" value="1"/>
</dbReference>
<evidence type="ECO:0000313" key="4">
    <source>
        <dbReference type="Proteomes" id="UP001652625"/>
    </source>
</evidence>
<dbReference type="SUPFAM" id="SSF57863">
    <property type="entry name" value="ArfGap/RecO-like zinc finger"/>
    <property type="match status" value="1"/>
</dbReference>
<feature type="region of interest" description="Disordered" evidence="2">
    <location>
        <begin position="132"/>
        <end position="205"/>
    </location>
</feature>
<dbReference type="InterPro" id="IPR044732">
    <property type="entry name" value="ArfGAP_SMAP1-like"/>
</dbReference>
<dbReference type="Proteomes" id="UP001652625">
    <property type="component" value="Chromosome 12"/>
</dbReference>
<dbReference type="InterPro" id="IPR001164">
    <property type="entry name" value="ArfGAP_dom"/>
</dbReference>
<reference evidence="5" key="1">
    <citation type="submission" date="2025-08" db="UniProtKB">
        <authorList>
            <consortium name="RefSeq"/>
        </authorList>
    </citation>
    <scope>IDENTIFICATION</scope>
</reference>
<evidence type="ECO:0000259" key="3">
    <source>
        <dbReference type="PROSITE" id="PS50115"/>
    </source>
</evidence>
<dbReference type="InterPro" id="IPR051718">
    <property type="entry name" value="ARF_GTPase-activating"/>
</dbReference>
<dbReference type="RefSeq" id="XP_065669013.1">
    <property type="nucleotide sequence ID" value="XM_065812941.1"/>
</dbReference>
<feature type="compositionally biased region" description="Polar residues" evidence="2">
    <location>
        <begin position="172"/>
        <end position="192"/>
    </location>
</feature>
<evidence type="ECO:0000256" key="1">
    <source>
        <dbReference type="PROSITE-ProRule" id="PRU00288"/>
    </source>
</evidence>
<keyword evidence="1" id="KW-0479">Metal-binding</keyword>
<dbReference type="Pfam" id="PF01412">
    <property type="entry name" value="ArfGap"/>
    <property type="match status" value="1"/>
</dbReference>
<dbReference type="InterPro" id="IPR038508">
    <property type="entry name" value="ArfGAP_dom_sf"/>
</dbReference>
<dbReference type="PRINTS" id="PR00405">
    <property type="entry name" value="REVINTRACTNG"/>
</dbReference>
<name>A0ABM4D405_HYDVU</name>
<sequence length="491" mass="55096">MSTKVDKASKQQKEKHHAILRELVKETSNKTCADCLSKGPRWASWSLGVFVCIRCAGIHRNLGVHLSKVKSVDLDSWNSDQVENMLKWGNKRAGEYYECYLPTEFCRPNENHAVETFIRNKYEKKLYIMKDGEPAPNDSSKINLVKEGESNEKEKTQPLTRQRKERSDEQKAPNNNTILNIATKNTEPSSKVVSHPPIKSSSTNDLLSLFTPSQNEAKVDLVRTSASSNNLLSFDGSHSSFEHPSTELSQPVAPDLFQMSTNTPSVPQEPQKSAKDSILSLYATGNTSQQKVYGIPGGVYLPQQQPQQMVNQGLYGYPQVQNQVNQMSYQMQQMSVLSNNSQVRLPQQQQNLMYKQQFNVPNQQVNSFMSNQGFPYNTGYISNPQNNQMANYQNVNQNLYSQPAFSGQPSFAGNPGVMSNPNMFTNNQNSCIIPDMNVGLMGGINQQNMFIKNTEMNMTNSSNVGNGGWFSQQSNVNSNNKGHTMNNQLWS</sequence>
<dbReference type="CDD" id="cd08839">
    <property type="entry name" value="ArfGap_SMAP"/>
    <property type="match status" value="1"/>
</dbReference>
<feature type="region of interest" description="Disordered" evidence="2">
    <location>
        <begin position="468"/>
        <end position="491"/>
    </location>
</feature>
<feature type="domain" description="Arf-GAP" evidence="3">
    <location>
        <begin position="17"/>
        <end position="135"/>
    </location>
</feature>
<protein>
    <submittedName>
        <fullName evidence="5">Stromal membrane-associated protein 2</fullName>
    </submittedName>
</protein>
<dbReference type="PROSITE" id="PS50115">
    <property type="entry name" value="ARFGAP"/>
    <property type="match status" value="1"/>
</dbReference>
<proteinExistence type="predicted"/>
<evidence type="ECO:0000256" key="2">
    <source>
        <dbReference type="SAM" id="MobiDB-lite"/>
    </source>
</evidence>
<organism evidence="4 5">
    <name type="scientific">Hydra vulgaris</name>
    <name type="common">Hydra</name>
    <name type="synonym">Hydra attenuata</name>
    <dbReference type="NCBI Taxonomy" id="6087"/>
    <lineage>
        <taxon>Eukaryota</taxon>
        <taxon>Metazoa</taxon>
        <taxon>Cnidaria</taxon>
        <taxon>Hydrozoa</taxon>
        <taxon>Hydroidolina</taxon>
        <taxon>Anthoathecata</taxon>
        <taxon>Aplanulata</taxon>
        <taxon>Hydridae</taxon>
        <taxon>Hydra</taxon>
    </lineage>
</organism>
<dbReference type="GeneID" id="100210517"/>
<gene>
    <name evidence="5" type="primary">LOC100210517</name>
</gene>